<dbReference type="AlphaFoldDB" id="A0A7H8UN24"/>
<gene>
    <name evidence="1" type="ORF">HWQ14_21565</name>
</gene>
<dbReference type="InterPro" id="IPR023476">
    <property type="entry name" value="Pep_tRNA_hydro_II_dom_sf"/>
</dbReference>
<name>A0A7H8UN24_ENTCL</name>
<accession>A0A7H8UN24</accession>
<dbReference type="RefSeq" id="WP_176610948.1">
    <property type="nucleotide sequence ID" value="NZ_CP056117.1"/>
</dbReference>
<dbReference type="InterPro" id="IPR018988">
    <property type="entry name" value="DUF2000"/>
</dbReference>
<protein>
    <submittedName>
        <fullName evidence="1">DUF2000 domain-containing protein</fullName>
    </submittedName>
</protein>
<proteinExistence type="predicted"/>
<organism evidence="1 2">
    <name type="scientific">Enterobacter cloacae</name>
    <dbReference type="NCBI Taxonomy" id="550"/>
    <lineage>
        <taxon>Bacteria</taxon>
        <taxon>Pseudomonadati</taxon>
        <taxon>Pseudomonadota</taxon>
        <taxon>Gammaproteobacteria</taxon>
        <taxon>Enterobacterales</taxon>
        <taxon>Enterobacteriaceae</taxon>
        <taxon>Enterobacter</taxon>
        <taxon>Enterobacter cloacae complex</taxon>
    </lineage>
</organism>
<evidence type="ECO:0000313" key="1">
    <source>
        <dbReference type="EMBL" id="QLA00078.1"/>
    </source>
</evidence>
<reference evidence="1 2" key="1">
    <citation type="submission" date="2020-06" db="EMBL/GenBank/DDBJ databases">
        <title>Long-read sequencing of DSM26481-BlokeschLab.</title>
        <authorList>
            <person name="Blokesch M."/>
        </authorList>
    </citation>
    <scope>NUCLEOTIDE SEQUENCE [LARGE SCALE GENOMIC DNA]</scope>
    <source>
        <strain evidence="1 2">DSM 26481</strain>
    </source>
</reference>
<dbReference type="Proteomes" id="UP000509421">
    <property type="component" value="Chromosome"/>
</dbReference>
<dbReference type="Gene3D" id="3.40.1490.10">
    <property type="entry name" value="Bit1"/>
    <property type="match status" value="1"/>
</dbReference>
<dbReference type="Pfam" id="PF09391">
    <property type="entry name" value="DUF2000"/>
    <property type="match status" value="1"/>
</dbReference>
<sequence>MFEDNQKKLYIIVNRTQDPALLLNATAHLAAGIMRKADDVLFHDYPNDESHLNAYLSHYPVVILQAKNSNQLKTAALKCQETGIMLNFFTTTMLGKSSEAQIQATKAASLEELEFVAIALYGDAETIAPVTKKFSVFRQA</sequence>
<dbReference type="EMBL" id="CP056117">
    <property type="protein sequence ID" value="QLA00078.1"/>
    <property type="molecule type" value="Genomic_DNA"/>
</dbReference>
<dbReference type="SUPFAM" id="SSF102462">
    <property type="entry name" value="Peptidyl-tRNA hydrolase II"/>
    <property type="match status" value="1"/>
</dbReference>
<evidence type="ECO:0000313" key="2">
    <source>
        <dbReference type="Proteomes" id="UP000509421"/>
    </source>
</evidence>